<dbReference type="PROSITE" id="PS50931">
    <property type="entry name" value="HTH_LYSR"/>
    <property type="match status" value="1"/>
</dbReference>
<dbReference type="Gene3D" id="3.40.190.290">
    <property type="match status" value="1"/>
</dbReference>
<evidence type="ECO:0000256" key="1">
    <source>
        <dbReference type="ARBA" id="ARBA00009437"/>
    </source>
</evidence>
<proteinExistence type="inferred from homology"/>
<dbReference type="Pfam" id="PF00126">
    <property type="entry name" value="HTH_1"/>
    <property type="match status" value="1"/>
</dbReference>
<accession>A0ABV3G6Q8</accession>
<evidence type="ECO:0000313" key="7">
    <source>
        <dbReference type="Proteomes" id="UP001551675"/>
    </source>
</evidence>
<comment type="caution">
    <text evidence="6">The sequence shown here is derived from an EMBL/GenBank/DDBJ whole genome shotgun (WGS) entry which is preliminary data.</text>
</comment>
<evidence type="ECO:0000256" key="4">
    <source>
        <dbReference type="ARBA" id="ARBA00023163"/>
    </source>
</evidence>
<dbReference type="Pfam" id="PF03466">
    <property type="entry name" value="LysR_substrate"/>
    <property type="match status" value="1"/>
</dbReference>
<comment type="similarity">
    <text evidence="1">Belongs to the LysR transcriptional regulatory family.</text>
</comment>
<gene>
    <name evidence="6" type="ORF">AB0I59_01375</name>
</gene>
<keyword evidence="7" id="KW-1185">Reference proteome</keyword>
<dbReference type="Proteomes" id="UP001551675">
    <property type="component" value="Unassembled WGS sequence"/>
</dbReference>
<reference evidence="6 7" key="1">
    <citation type="submission" date="2024-06" db="EMBL/GenBank/DDBJ databases">
        <title>The Natural Products Discovery Center: Release of the First 8490 Sequenced Strains for Exploring Actinobacteria Biosynthetic Diversity.</title>
        <authorList>
            <person name="Kalkreuter E."/>
            <person name="Kautsar S.A."/>
            <person name="Yang D."/>
            <person name="Bader C.D."/>
            <person name="Teijaro C.N."/>
            <person name="Fluegel L."/>
            <person name="Davis C.M."/>
            <person name="Simpson J.R."/>
            <person name="Lauterbach L."/>
            <person name="Steele A.D."/>
            <person name="Gui C."/>
            <person name="Meng S."/>
            <person name="Li G."/>
            <person name="Viehrig K."/>
            <person name="Ye F."/>
            <person name="Su P."/>
            <person name="Kiefer A.F."/>
            <person name="Nichols A."/>
            <person name="Cepeda A.J."/>
            <person name="Yan W."/>
            <person name="Fan B."/>
            <person name="Jiang Y."/>
            <person name="Adhikari A."/>
            <person name="Zheng C.-J."/>
            <person name="Schuster L."/>
            <person name="Cowan T.M."/>
            <person name="Smanski M.J."/>
            <person name="Chevrette M.G."/>
            <person name="De Carvalho L.P.S."/>
            <person name="Shen B."/>
        </authorList>
    </citation>
    <scope>NUCLEOTIDE SEQUENCE [LARGE SCALE GENOMIC DNA]</scope>
    <source>
        <strain evidence="6 7">NPDC050100</strain>
    </source>
</reference>
<dbReference type="SUPFAM" id="SSF46785">
    <property type="entry name" value="Winged helix' DNA-binding domain"/>
    <property type="match status" value="1"/>
</dbReference>
<feature type="domain" description="HTH lysR-type" evidence="5">
    <location>
        <begin position="1"/>
        <end position="58"/>
    </location>
</feature>
<organism evidence="6 7">
    <name type="scientific">Microtetraspora glauca</name>
    <dbReference type="NCBI Taxonomy" id="1996"/>
    <lineage>
        <taxon>Bacteria</taxon>
        <taxon>Bacillati</taxon>
        <taxon>Actinomycetota</taxon>
        <taxon>Actinomycetes</taxon>
        <taxon>Streptosporangiales</taxon>
        <taxon>Streptosporangiaceae</taxon>
        <taxon>Microtetraspora</taxon>
    </lineage>
</organism>
<evidence type="ECO:0000313" key="6">
    <source>
        <dbReference type="EMBL" id="MEV0967256.1"/>
    </source>
</evidence>
<dbReference type="InterPro" id="IPR036390">
    <property type="entry name" value="WH_DNA-bd_sf"/>
</dbReference>
<dbReference type="EMBL" id="JBFALK010000001">
    <property type="protein sequence ID" value="MEV0967256.1"/>
    <property type="molecule type" value="Genomic_DNA"/>
</dbReference>
<keyword evidence="3" id="KW-0238">DNA-binding</keyword>
<dbReference type="InterPro" id="IPR005119">
    <property type="entry name" value="LysR_subst-bd"/>
</dbReference>
<dbReference type="InterPro" id="IPR036388">
    <property type="entry name" value="WH-like_DNA-bd_sf"/>
</dbReference>
<keyword evidence="2" id="KW-0805">Transcription regulation</keyword>
<dbReference type="PANTHER" id="PTHR30126:SF39">
    <property type="entry name" value="HTH-TYPE TRANSCRIPTIONAL REGULATOR CYSL"/>
    <property type="match status" value="1"/>
</dbReference>
<dbReference type="SUPFAM" id="SSF53850">
    <property type="entry name" value="Periplasmic binding protein-like II"/>
    <property type="match status" value="1"/>
</dbReference>
<sequence length="275" mass="29755">MELRHLRGFVVVARSGTVTEAANMLGLAPASVSEQIRRLEGTLGVALFERTPRGMRLTEAGTRLLDRAQGLLDHADEVRRAVTERRQRVRVGALEMLAAARLPSVVRRLAERRPDIDLEVTSLPRQLLFAELAGGGLDAGLLLDSGLRVGALGFATPPDLDYLDVDEVSLILVTAPGHADRTLLVTAPECSARLAVDRVIGPEVPRRELPSVATVREWTRQGLGMAMLPDFVVEADLASGALVALDVAAPTLALRLVWTRGREEPLRDVLYAMSA</sequence>
<evidence type="ECO:0000259" key="5">
    <source>
        <dbReference type="PROSITE" id="PS50931"/>
    </source>
</evidence>
<protein>
    <submittedName>
        <fullName evidence="6">LysR family transcriptional regulator</fullName>
    </submittedName>
</protein>
<keyword evidence="4" id="KW-0804">Transcription</keyword>
<name>A0ABV3G6Q8_MICGL</name>
<dbReference type="InterPro" id="IPR000847">
    <property type="entry name" value="LysR_HTH_N"/>
</dbReference>
<dbReference type="PRINTS" id="PR00039">
    <property type="entry name" value="HTHLYSR"/>
</dbReference>
<dbReference type="Gene3D" id="3.40.190.10">
    <property type="entry name" value="Periplasmic binding protein-like II"/>
    <property type="match status" value="1"/>
</dbReference>
<evidence type="ECO:0000256" key="2">
    <source>
        <dbReference type="ARBA" id="ARBA00023015"/>
    </source>
</evidence>
<dbReference type="Gene3D" id="1.10.10.10">
    <property type="entry name" value="Winged helix-like DNA-binding domain superfamily/Winged helix DNA-binding domain"/>
    <property type="match status" value="1"/>
</dbReference>
<dbReference type="PANTHER" id="PTHR30126">
    <property type="entry name" value="HTH-TYPE TRANSCRIPTIONAL REGULATOR"/>
    <property type="match status" value="1"/>
</dbReference>
<evidence type="ECO:0000256" key="3">
    <source>
        <dbReference type="ARBA" id="ARBA00023125"/>
    </source>
</evidence>
<dbReference type="CDD" id="cd05466">
    <property type="entry name" value="PBP2_LTTR_substrate"/>
    <property type="match status" value="1"/>
</dbReference>
<dbReference type="RefSeq" id="WP_358128888.1">
    <property type="nucleotide sequence ID" value="NZ_JBFALK010000001.1"/>
</dbReference>